<keyword evidence="8" id="KW-1185">Reference proteome</keyword>
<dbReference type="InterPro" id="IPR013083">
    <property type="entry name" value="Znf_RING/FYVE/PHD"/>
</dbReference>
<dbReference type="AlphaFoldDB" id="A0A2S4UYE9"/>
<dbReference type="VEuPathDB" id="FungiDB:PSHT_12155"/>
<comment type="caution">
    <text evidence="7">The sequence shown here is derived from an EMBL/GenBank/DDBJ whole genome shotgun (WGS) entry which is preliminary data.</text>
</comment>
<dbReference type="GO" id="GO:0061630">
    <property type="term" value="F:ubiquitin protein ligase activity"/>
    <property type="evidence" value="ECO:0007669"/>
    <property type="project" value="TreeGrafter"/>
</dbReference>
<dbReference type="CDD" id="cd16448">
    <property type="entry name" value="RING-H2"/>
    <property type="match status" value="1"/>
</dbReference>
<dbReference type="GO" id="GO:0008270">
    <property type="term" value="F:zinc ion binding"/>
    <property type="evidence" value="ECO:0007669"/>
    <property type="project" value="UniProtKB-KW"/>
</dbReference>
<gene>
    <name evidence="7" type="ORF">PSHT_12155</name>
</gene>
<evidence type="ECO:0000256" key="1">
    <source>
        <dbReference type="ARBA" id="ARBA00022723"/>
    </source>
</evidence>
<keyword evidence="2 4" id="KW-0863">Zinc-finger</keyword>
<evidence type="ECO:0000313" key="7">
    <source>
        <dbReference type="EMBL" id="POW02292.1"/>
    </source>
</evidence>
<dbReference type="PANTHER" id="PTHR22763">
    <property type="entry name" value="RING ZINC FINGER PROTEIN"/>
    <property type="match status" value="1"/>
</dbReference>
<dbReference type="EMBL" id="PKSM01000217">
    <property type="protein sequence ID" value="POW02292.1"/>
    <property type="molecule type" value="Genomic_DNA"/>
</dbReference>
<feature type="compositionally biased region" description="Polar residues" evidence="5">
    <location>
        <begin position="139"/>
        <end position="150"/>
    </location>
</feature>
<dbReference type="SMART" id="SM00744">
    <property type="entry name" value="RINGv"/>
    <property type="match status" value="1"/>
</dbReference>
<reference evidence="8" key="3">
    <citation type="journal article" date="2018" name="Mol. Plant Microbe Interact.">
        <title>Genome sequence resources for the wheat stripe rust pathogen (Puccinia striiformis f. sp. tritici) and the barley stripe rust pathogen (Puccinia striiformis f. sp. hordei).</title>
        <authorList>
            <person name="Xia C."/>
            <person name="Wang M."/>
            <person name="Yin C."/>
            <person name="Cornejo O.E."/>
            <person name="Hulbert S.H."/>
            <person name="Chen X."/>
        </authorList>
    </citation>
    <scope>NUCLEOTIDE SEQUENCE [LARGE SCALE GENOMIC DNA]</scope>
    <source>
        <strain evidence="8">93TX-2</strain>
    </source>
</reference>
<dbReference type="Proteomes" id="UP000238274">
    <property type="component" value="Unassembled WGS sequence"/>
</dbReference>
<dbReference type="InterPro" id="IPR001841">
    <property type="entry name" value="Znf_RING"/>
</dbReference>
<sequence>MNTCRLRESTARRFTRQKIYTPEDLQARKFCLVKNAQESYLRVRQIKSVPIKPSNLPDTFPMSDCREACCTCSICSEPIGMRNGYWLPCGADNHGFHRACLINWFDCQRRGERGLSCPTCRTEDLRPGISTHNPHHPSRVTTAPNESQLAVNPRPEVNRHLLPVAIPTRRRYTGWSTAYRRANPRPEANRRLLPVVIPTRRRYTGWSTAYQRANPRPEANRHLLPVAIPTRRRYTGWSTAYRRVNPVAIPTRRRYTRRSAAYWRQFIANPVSRS</sequence>
<proteinExistence type="predicted"/>
<evidence type="ECO:0000313" key="8">
    <source>
        <dbReference type="Proteomes" id="UP000238274"/>
    </source>
</evidence>
<feature type="domain" description="RING-type" evidence="6">
    <location>
        <begin position="72"/>
        <end position="121"/>
    </location>
</feature>
<dbReference type="SUPFAM" id="SSF57850">
    <property type="entry name" value="RING/U-box"/>
    <property type="match status" value="1"/>
</dbReference>
<dbReference type="PROSITE" id="PS50089">
    <property type="entry name" value="ZF_RING_2"/>
    <property type="match status" value="1"/>
</dbReference>
<keyword evidence="3" id="KW-0862">Zinc</keyword>
<evidence type="ECO:0000256" key="2">
    <source>
        <dbReference type="ARBA" id="ARBA00022771"/>
    </source>
</evidence>
<dbReference type="Gene3D" id="3.30.40.10">
    <property type="entry name" value="Zinc/RING finger domain, C3HC4 (zinc finger)"/>
    <property type="match status" value="1"/>
</dbReference>
<feature type="region of interest" description="Disordered" evidence="5">
    <location>
        <begin position="128"/>
        <end position="150"/>
    </location>
</feature>
<accession>A0A2S4UYE9</accession>
<dbReference type="GO" id="GO:0012505">
    <property type="term" value="C:endomembrane system"/>
    <property type="evidence" value="ECO:0007669"/>
    <property type="project" value="TreeGrafter"/>
</dbReference>
<dbReference type="InterPro" id="IPR011016">
    <property type="entry name" value="Znf_RING-CH"/>
</dbReference>
<evidence type="ECO:0000256" key="3">
    <source>
        <dbReference type="ARBA" id="ARBA00022833"/>
    </source>
</evidence>
<reference evidence="8" key="2">
    <citation type="journal article" date="2018" name="BMC Genomics">
        <title>Genomic insights into host adaptation between the wheat stripe rust pathogen (Puccinia striiformis f. sp. tritici) and the barley stripe rust pathogen (Puccinia striiformis f. sp. hordei).</title>
        <authorList>
            <person name="Xia C."/>
            <person name="Wang M."/>
            <person name="Yin C."/>
            <person name="Cornejo O.E."/>
            <person name="Hulbert S.H."/>
            <person name="Chen X."/>
        </authorList>
    </citation>
    <scope>NUCLEOTIDE SEQUENCE [LARGE SCALE GENOMIC DNA]</scope>
    <source>
        <strain evidence="8">93TX-2</strain>
    </source>
</reference>
<evidence type="ECO:0000256" key="4">
    <source>
        <dbReference type="PROSITE-ProRule" id="PRU00175"/>
    </source>
</evidence>
<name>A0A2S4UYE9_9BASI</name>
<evidence type="ECO:0000256" key="5">
    <source>
        <dbReference type="SAM" id="MobiDB-lite"/>
    </source>
</evidence>
<dbReference type="InterPro" id="IPR050731">
    <property type="entry name" value="HRD1_E3_ubiq-ligases"/>
</dbReference>
<reference evidence="7 8" key="1">
    <citation type="submission" date="2017-12" db="EMBL/GenBank/DDBJ databases">
        <title>Gene loss provides genomic basis for host adaptation in cereal stripe rust fungi.</title>
        <authorList>
            <person name="Xia C."/>
        </authorList>
    </citation>
    <scope>NUCLEOTIDE SEQUENCE [LARGE SCALE GENOMIC DNA]</scope>
    <source>
        <strain evidence="7 8">93TX-2</strain>
    </source>
</reference>
<dbReference type="VEuPathDB" id="FungiDB:PSTT_02331"/>
<keyword evidence="1" id="KW-0479">Metal-binding</keyword>
<evidence type="ECO:0000259" key="6">
    <source>
        <dbReference type="PROSITE" id="PS50089"/>
    </source>
</evidence>
<protein>
    <recommendedName>
        <fullName evidence="6">RING-type domain-containing protein</fullName>
    </recommendedName>
</protein>
<organism evidence="7 8">
    <name type="scientific">Puccinia striiformis</name>
    <dbReference type="NCBI Taxonomy" id="27350"/>
    <lineage>
        <taxon>Eukaryota</taxon>
        <taxon>Fungi</taxon>
        <taxon>Dikarya</taxon>
        <taxon>Basidiomycota</taxon>
        <taxon>Pucciniomycotina</taxon>
        <taxon>Pucciniomycetes</taxon>
        <taxon>Pucciniales</taxon>
        <taxon>Pucciniaceae</taxon>
        <taxon>Puccinia</taxon>
    </lineage>
</organism>
<dbReference type="GO" id="GO:0043161">
    <property type="term" value="P:proteasome-mediated ubiquitin-dependent protein catabolic process"/>
    <property type="evidence" value="ECO:0007669"/>
    <property type="project" value="TreeGrafter"/>
</dbReference>